<dbReference type="Gene3D" id="1.10.10.10">
    <property type="entry name" value="Winged helix-like DNA-binding domain superfamily/Winged helix DNA-binding domain"/>
    <property type="match status" value="1"/>
</dbReference>
<dbReference type="Pfam" id="PF13545">
    <property type="entry name" value="HTH_Crp_2"/>
    <property type="match status" value="1"/>
</dbReference>
<dbReference type="PANTHER" id="PTHR24567">
    <property type="entry name" value="CRP FAMILY TRANSCRIPTIONAL REGULATORY PROTEIN"/>
    <property type="match status" value="1"/>
</dbReference>
<dbReference type="InterPro" id="IPR018490">
    <property type="entry name" value="cNMP-bd_dom_sf"/>
</dbReference>
<dbReference type="CDD" id="cd00038">
    <property type="entry name" value="CAP_ED"/>
    <property type="match status" value="1"/>
</dbReference>
<dbReference type="SUPFAM" id="SSF46785">
    <property type="entry name" value="Winged helix' DNA-binding domain"/>
    <property type="match status" value="1"/>
</dbReference>
<name>A0AAE3M334_9BACT</name>
<keyword evidence="2" id="KW-0238">DNA-binding</keyword>
<dbReference type="PANTHER" id="PTHR24567:SF74">
    <property type="entry name" value="HTH-TYPE TRANSCRIPTIONAL REGULATOR ARCR"/>
    <property type="match status" value="1"/>
</dbReference>
<evidence type="ECO:0000256" key="2">
    <source>
        <dbReference type="ARBA" id="ARBA00023125"/>
    </source>
</evidence>
<evidence type="ECO:0000256" key="1">
    <source>
        <dbReference type="ARBA" id="ARBA00023015"/>
    </source>
</evidence>
<evidence type="ECO:0000313" key="7">
    <source>
        <dbReference type="Proteomes" id="UP001209229"/>
    </source>
</evidence>
<evidence type="ECO:0000256" key="3">
    <source>
        <dbReference type="ARBA" id="ARBA00023163"/>
    </source>
</evidence>
<dbReference type="EMBL" id="JAPDPJ010000012">
    <property type="protein sequence ID" value="MCW3786307.1"/>
    <property type="molecule type" value="Genomic_DNA"/>
</dbReference>
<dbReference type="InterPro" id="IPR050397">
    <property type="entry name" value="Env_Response_Regulators"/>
</dbReference>
<dbReference type="SMART" id="SM00100">
    <property type="entry name" value="cNMP"/>
    <property type="match status" value="1"/>
</dbReference>
<dbReference type="CDD" id="cd00092">
    <property type="entry name" value="HTH_CRP"/>
    <property type="match status" value="1"/>
</dbReference>
<dbReference type="Gene3D" id="2.60.120.10">
    <property type="entry name" value="Jelly Rolls"/>
    <property type="match status" value="1"/>
</dbReference>
<gene>
    <name evidence="6" type="ORF">OM075_07505</name>
</gene>
<dbReference type="InterPro" id="IPR000595">
    <property type="entry name" value="cNMP-bd_dom"/>
</dbReference>
<dbReference type="Pfam" id="PF00027">
    <property type="entry name" value="cNMP_binding"/>
    <property type="match status" value="1"/>
</dbReference>
<dbReference type="InterPro" id="IPR036388">
    <property type="entry name" value="WH-like_DNA-bd_sf"/>
</dbReference>
<dbReference type="Proteomes" id="UP001209229">
    <property type="component" value="Unassembled WGS sequence"/>
</dbReference>
<dbReference type="InterPro" id="IPR036390">
    <property type="entry name" value="WH_DNA-bd_sf"/>
</dbReference>
<dbReference type="AlphaFoldDB" id="A0AAE3M334"/>
<keyword evidence="1" id="KW-0805">Transcription regulation</keyword>
<dbReference type="InterPro" id="IPR014710">
    <property type="entry name" value="RmlC-like_jellyroll"/>
</dbReference>
<dbReference type="SUPFAM" id="SSF51206">
    <property type="entry name" value="cAMP-binding domain-like"/>
    <property type="match status" value="1"/>
</dbReference>
<dbReference type="RefSeq" id="WP_301189873.1">
    <property type="nucleotide sequence ID" value="NZ_JAPDPJ010000012.1"/>
</dbReference>
<accession>A0AAE3M334</accession>
<feature type="domain" description="HTH crp-type" evidence="5">
    <location>
        <begin position="160"/>
        <end position="231"/>
    </location>
</feature>
<dbReference type="GO" id="GO:0003700">
    <property type="term" value="F:DNA-binding transcription factor activity"/>
    <property type="evidence" value="ECO:0007669"/>
    <property type="project" value="TreeGrafter"/>
</dbReference>
<organism evidence="6 7">
    <name type="scientific">Plebeiibacterium sediminum</name>
    <dbReference type="NCBI Taxonomy" id="2992112"/>
    <lineage>
        <taxon>Bacteria</taxon>
        <taxon>Pseudomonadati</taxon>
        <taxon>Bacteroidota</taxon>
        <taxon>Bacteroidia</taxon>
        <taxon>Marinilabiliales</taxon>
        <taxon>Marinilabiliaceae</taxon>
        <taxon>Plebeiibacterium</taxon>
    </lineage>
</organism>
<dbReference type="SMART" id="SM00419">
    <property type="entry name" value="HTH_CRP"/>
    <property type="match status" value="1"/>
</dbReference>
<sequence>METFVSSFKETQIIDVDHCCLKSMDLFNNLTDEELFFLERESSRTRFKRGEVVYYEGRKHSGLYCIQKGVVKVFKMGLTGKEYILRFAHKGDLIAYRSLLTNEEACTSAKIMEDAILRYIPFEIVTRLFDNNWKFRQKVIKMMCKELGELNAFVTEIVHKSIRERVAEMLLYLYDEFGEDCEKMLNIRITRDEMANKLGSATETVIRVLTSFKNENLISLHGRQIRILNRNKLNQIAHFQMYRKHYKF</sequence>
<dbReference type="GO" id="GO:0003677">
    <property type="term" value="F:DNA binding"/>
    <property type="evidence" value="ECO:0007669"/>
    <property type="project" value="UniProtKB-KW"/>
</dbReference>
<evidence type="ECO:0000259" key="4">
    <source>
        <dbReference type="PROSITE" id="PS50042"/>
    </source>
</evidence>
<comment type="caution">
    <text evidence="6">The sequence shown here is derived from an EMBL/GenBank/DDBJ whole genome shotgun (WGS) entry which is preliminary data.</text>
</comment>
<dbReference type="PROSITE" id="PS50042">
    <property type="entry name" value="CNMP_BINDING_3"/>
    <property type="match status" value="1"/>
</dbReference>
<dbReference type="InterPro" id="IPR012318">
    <property type="entry name" value="HTH_CRP"/>
</dbReference>
<evidence type="ECO:0000313" key="6">
    <source>
        <dbReference type="EMBL" id="MCW3786307.1"/>
    </source>
</evidence>
<keyword evidence="3" id="KW-0804">Transcription</keyword>
<proteinExistence type="predicted"/>
<dbReference type="PRINTS" id="PR00034">
    <property type="entry name" value="HTHCRP"/>
</dbReference>
<keyword evidence="7" id="KW-1185">Reference proteome</keyword>
<protein>
    <submittedName>
        <fullName evidence="6">Crp/Fnr family transcriptional regulator</fullName>
    </submittedName>
</protein>
<feature type="domain" description="Cyclic nucleotide-binding" evidence="4">
    <location>
        <begin position="26"/>
        <end position="146"/>
    </location>
</feature>
<dbReference type="GO" id="GO:0005829">
    <property type="term" value="C:cytosol"/>
    <property type="evidence" value="ECO:0007669"/>
    <property type="project" value="TreeGrafter"/>
</dbReference>
<dbReference type="PROSITE" id="PS51063">
    <property type="entry name" value="HTH_CRP_2"/>
    <property type="match status" value="1"/>
</dbReference>
<reference evidence="6" key="1">
    <citation type="submission" date="2022-10" db="EMBL/GenBank/DDBJ databases">
        <authorList>
            <person name="Yu W.X."/>
        </authorList>
    </citation>
    <scope>NUCLEOTIDE SEQUENCE</scope>
    <source>
        <strain evidence="6">AAT</strain>
    </source>
</reference>
<evidence type="ECO:0000259" key="5">
    <source>
        <dbReference type="PROSITE" id="PS51063"/>
    </source>
</evidence>